<dbReference type="AlphaFoldDB" id="A0A0F9UM40"/>
<name>A0A0F9UM40_9ZZZZ</name>
<accession>A0A0F9UM40</accession>
<sequence length="386" mass="42131">MKPTIKTIASQPSWVVRNKNIELAVTKAGGQMAPVTFFRNTAKPVRPYYISPWQGEGLKIGDPVLVPLRGDFFCAPFGANVDAYRGEQYCCHGEPATRKWTFGTLEQVDKFTCLALSMKTKTRPGRIGKGIMLVEGQNVIYTIHSLSGFSGSMPVGHHATLALPEAEGAMLVSTSEFKLGLTNPTPTENPAGGVYQSFALGGKFTDLSRMPLRWKDQSFGDCTAFPIRKGYDDLLAVFKKPSKTPAWTVAVNTVEGYLWYSFKDPAVLPATAFWISNLGNHASPFSGRNRCLGLEDVCAYFAEGLADSVRANRVSRAGFPTALKLSPKTPTAIHYIQGVAKVPRTFGRVVKVNFAPGKATFVSSKRKKVTVNVCHEFIFDSDLAAD</sequence>
<evidence type="ECO:0000313" key="1">
    <source>
        <dbReference type="EMBL" id="KKN92719.1"/>
    </source>
</evidence>
<gene>
    <name evidence="1" type="ORF">LCGC14_0204620</name>
</gene>
<comment type="caution">
    <text evidence="1">The sequence shown here is derived from an EMBL/GenBank/DDBJ whole genome shotgun (WGS) entry which is preliminary data.</text>
</comment>
<organism evidence="1">
    <name type="scientific">marine sediment metagenome</name>
    <dbReference type="NCBI Taxonomy" id="412755"/>
    <lineage>
        <taxon>unclassified sequences</taxon>
        <taxon>metagenomes</taxon>
        <taxon>ecological metagenomes</taxon>
    </lineage>
</organism>
<proteinExistence type="predicted"/>
<dbReference type="EMBL" id="LAZR01000092">
    <property type="protein sequence ID" value="KKN92719.1"/>
    <property type="molecule type" value="Genomic_DNA"/>
</dbReference>
<protein>
    <submittedName>
        <fullName evidence="1">Uncharacterized protein</fullName>
    </submittedName>
</protein>
<reference evidence="1" key="1">
    <citation type="journal article" date="2015" name="Nature">
        <title>Complex archaea that bridge the gap between prokaryotes and eukaryotes.</title>
        <authorList>
            <person name="Spang A."/>
            <person name="Saw J.H."/>
            <person name="Jorgensen S.L."/>
            <person name="Zaremba-Niedzwiedzka K."/>
            <person name="Martijn J."/>
            <person name="Lind A.E."/>
            <person name="van Eijk R."/>
            <person name="Schleper C."/>
            <person name="Guy L."/>
            <person name="Ettema T.J."/>
        </authorList>
    </citation>
    <scope>NUCLEOTIDE SEQUENCE</scope>
</reference>